<dbReference type="Gene3D" id="1.25.10.10">
    <property type="entry name" value="Leucine-rich Repeat Variant"/>
    <property type="match status" value="1"/>
</dbReference>
<feature type="domain" description="3-hydroxyacyl-CoA dehydrogenase C-terminal" evidence="8">
    <location>
        <begin position="768"/>
        <end position="864"/>
    </location>
</feature>
<dbReference type="InterPro" id="IPR006176">
    <property type="entry name" value="3-OHacyl-CoA_DH_NAD-bd"/>
</dbReference>
<evidence type="ECO:0000256" key="1">
    <source>
        <dbReference type="ARBA" id="ARBA00004555"/>
    </source>
</evidence>
<evidence type="ECO:0000259" key="10">
    <source>
        <dbReference type="Pfam" id="PF04869"/>
    </source>
</evidence>
<evidence type="ECO:0000259" key="8">
    <source>
        <dbReference type="Pfam" id="PF00725"/>
    </source>
</evidence>
<evidence type="ECO:0000256" key="7">
    <source>
        <dbReference type="SAM" id="SignalP"/>
    </source>
</evidence>
<dbReference type="InterPro" id="IPR013328">
    <property type="entry name" value="6PGD_dom2"/>
</dbReference>
<dbReference type="GO" id="GO:0005783">
    <property type="term" value="C:endoplasmic reticulum"/>
    <property type="evidence" value="ECO:0007669"/>
    <property type="project" value="TreeGrafter"/>
</dbReference>
<evidence type="ECO:0000256" key="6">
    <source>
        <dbReference type="SAM" id="Phobius"/>
    </source>
</evidence>
<dbReference type="InterPro" id="IPR006953">
    <property type="entry name" value="Vesicle_Uso1_P115_head"/>
</dbReference>
<dbReference type="EMBL" id="JACYCF010000006">
    <property type="protein sequence ID" value="KAF8756769.1"/>
    <property type="molecule type" value="Genomic_DNA"/>
</dbReference>
<proteinExistence type="predicted"/>
<keyword evidence="6" id="KW-0472">Membrane</keyword>
<protein>
    <submittedName>
        <fullName evidence="12">Uncharacterized protein</fullName>
    </submittedName>
</protein>
<dbReference type="InterPro" id="IPR024095">
    <property type="entry name" value="Vesicle_P115"/>
</dbReference>
<comment type="caution">
    <text evidence="12">The sequence shown here is derived from an EMBL/GenBank/DDBJ whole genome shotgun (WGS) entry which is preliminary data.</text>
</comment>
<dbReference type="InterPro" id="IPR036291">
    <property type="entry name" value="NAD(P)-bd_dom_sf"/>
</dbReference>
<dbReference type="GO" id="GO:0070403">
    <property type="term" value="F:NAD+ binding"/>
    <property type="evidence" value="ECO:0007669"/>
    <property type="project" value="InterPro"/>
</dbReference>
<feature type="compositionally biased region" description="Low complexity" evidence="5">
    <location>
        <begin position="232"/>
        <end position="259"/>
    </location>
</feature>
<accession>A0A8H7IHK3</accession>
<evidence type="ECO:0000313" key="13">
    <source>
        <dbReference type="Proteomes" id="UP000614334"/>
    </source>
</evidence>
<comment type="subcellular location">
    <subcellularLocation>
        <location evidence="1">Golgi apparatus</location>
    </subcellularLocation>
</comment>
<feature type="chain" id="PRO_5034215313" evidence="7">
    <location>
        <begin position="22"/>
        <end position="1725"/>
    </location>
</feature>
<feature type="compositionally biased region" description="Pro residues" evidence="5">
    <location>
        <begin position="430"/>
        <end position="445"/>
    </location>
</feature>
<dbReference type="SUPFAM" id="SSF51735">
    <property type="entry name" value="NAD(P)-binding Rossmann-fold domains"/>
    <property type="match status" value="1"/>
</dbReference>
<dbReference type="InterPro" id="IPR006108">
    <property type="entry name" value="3HC_DH_C"/>
</dbReference>
<dbReference type="GO" id="GO:0005795">
    <property type="term" value="C:Golgi stack"/>
    <property type="evidence" value="ECO:0007669"/>
    <property type="project" value="TreeGrafter"/>
</dbReference>
<dbReference type="PANTHER" id="PTHR10013">
    <property type="entry name" value="GENERAL VESICULAR TRANSPORT FACTOR P115"/>
    <property type="match status" value="1"/>
</dbReference>
<dbReference type="Pfam" id="PF00725">
    <property type="entry name" value="3HCDH"/>
    <property type="match status" value="1"/>
</dbReference>
<evidence type="ECO:0000256" key="3">
    <source>
        <dbReference type="ARBA" id="ARBA00023034"/>
    </source>
</evidence>
<dbReference type="Gene3D" id="1.10.1040.10">
    <property type="entry name" value="N-(1-d-carboxylethyl)-l-norvaline Dehydrogenase, domain 2"/>
    <property type="match status" value="1"/>
</dbReference>
<dbReference type="GO" id="GO:0048211">
    <property type="term" value="P:Golgi vesicle docking"/>
    <property type="evidence" value="ECO:0007669"/>
    <property type="project" value="TreeGrafter"/>
</dbReference>
<dbReference type="Pfam" id="PF02737">
    <property type="entry name" value="3HCDH_N"/>
    <property type="match status" value="1"/>
</dbReference>
<feature type="domain" description="Uso1/p115-like vesicle tethering protein C-terminal" evidence="11">
    <location>
        <begin position="1619"/>
        <end position="1725"/>
    </location>
</feature>
<feature type="region of interest" description="Disordered" evidence="5">
    <location>
        <begin position="424"/>
        <end position="453"/>
    </location>
</feature>
<feature type="signal peptide" evidence="7">
    <location>
        <begin position="1"/>
        <end position="21"/>
    </location>
</feature>
<keyword evidence="6" id="KW-1133">Transmembrane helix</keyword>
<name>A0A8H7IHK3_9AGAM</name>
<feature type="compositionally biased region" description="Basic and acidic residues" evidence="5">
    <location>
        <begin position="1622"/>
        <end position="1655"/>
    </location>
</feature>
<dbReference type="GO" id="GO:0048280">
    <property type="term" value="P:vesicle fusion with Golgi apparatus"/>
    <property type="evidence" value="ECO:0007669"/>
    <property type="project" value="InterPro"/>
</dbReference>
<keyword evidence="3" id="KW-0333">Golgi apparatus</keyword>
<dbReference type="Pfam" id="PF04869">
    <property type="entry name" value="Uso1_p115_head"/>
    <property type="match status" value="1"/>
</dbReference>
<dbReference type="SUPFAM" id="SSF48179">
    <property type="entry name" value="6-phosphogluconate dehydrogenase C-terminal domain-like"/>
    <property type="match status" value="1"/>
</dbReference>
<dbReference type="PANTHER" id="PTHR10013:SF0">
    <property type="entry name" value="GENERAL VESICULAR TRANSPORT FACTOR P115"/>
    <property type="match status" value="1"/>
</dbReference>
<reference evidence="12" key="1">
    <citation type="submission" date="2020-09" db="EMBL/GenBank/DDBJ databases">
        <title>Comparative genome analyses of four rice-infecting Rhizoctonia solani isolates reveal extensive enrichment of homogalacturonan modification genes.</title>
        <authorList>
            <person name="Lee D.-Y."/>
            <person name="Jeon J."/>
            <person name="Kim K.-T."/>
            <person name="Cheong K."/>
            <person name="Song H."/>
            <person name="Choi G."/>
            <person name="Ko J."/>
            <person name="Opiyo S.O."/>
            <person name="Zuo S."/>
            <person name="Madhav S."/>
            <person name="Lee Y.-H."/>
            <person name="Wang G.-L."/>
        </authorList>
    </citation>
    <scope>NUCLEOTIDE SEQUENCE</scope>
    <source>
        <strain evidence="12">AG1-IA B2</strain>
    </source>
</reference>
<feature type="domain" description="Vesicle tethering protein Uso1/P115-like head" evidence="10">
    <location>
        <begin position="1322"/>
        <end position="1561"/>
    </location>
</feature>
<dbReference type="InterPro" id="IPR011989">
    <property type="entry name" value="ARM-like"/>
</dbReference>
<dbReference type="GO" id="GO:0012507">
    <property type="term" value="C:ER to Golgi transport vesicle membrane"/>
    <property type="evidence" value="ECO:0007669"/>
    <property type="project" value="TreeGrafter"/>
</dbReference>
<dbReference type="GO" id="GO:0006631">
    <property type="term" value="P:fatty acid metabolic process"/>
    <property type="evidence" value="ECO:0007669"/>
    <property type="project" value="InterPro"/>
</dbReference>
<evidence type="ECO:0000256" key="2">
    <source>
        <dbReference type="ARBA" id="ARBA00023002"/>
    </source>
</evidence>
<dbReference type="GO" id="GO:0006886">
    <property type="term" value="P:intracellular protein transport"/>
    <property type="evidence" value="ECO:0007669"/>
    <property type="project" value="InterPro"/>
</dbReference>
<dbReference type="GO" id="GO:0016616">
    <property type="term" value="F:oxidoreductase activity, acting on the CH-OH group of donors, NAD or NADP as acceptor"/>
    <property type="evidence" value="ECO:0007669"/>
    <property type="project" value="InterPro"/>
</dbReference>
<evidence type="ECO:0000259" key="11">
    <source>
        <dbReference type="Pfam" id="PF04871"/>
    </source>
</evidence>
<feature type="compositionally biased region" description="Basic and acidic residues" evidence="5">
    <location>
        <begin position="1672"/>
        <end position="1684"/>
    </location>
</feature>
<feature type="region of interest" description="Disordered" evidence="5">
    <location>
        <begin position="380"/>
        <end position="400"/>
    </location>
</feature>
<dbReference type="Pfam" id="PF04871">
    <property type="entry name" value="Uso1_p115_C"/>
    <property type="match status" value="1"/>
</dbReference>
<dbReference type="Gene3D" id="3.40.50.720">
    <property type="entry name" value="NAD(P)-binding Rossmann-like Domain"/>
    <property type="match status" value="1"/>
</dbReference>
<feature type="region of interest" description="Disordered" evidence="5">
    <location>
        <begin position="226"/>
        <end position="259"/>
    </location>
</feature>
<feature type="compositionally biased region" description="Acidic residues" evidence="5">
    <location>
        <begin position="1715"/>
        <end position="1725"/>
    </location>
</feature>
<feature type="domain" description="3-hydroxyacyl-CoA dehydrogenase NAD binding" evidence="9">
    <location>
        <begin position="583"/>
        <end position="765"/>
    </location>
</feature>
<gene>
    <name evidence="12" type="ORF">RHS01_04441</name>
</gene>
<keyword evidence="2" id="KW-0560">Oxidoreductase</keyword>
<sequence length="1725" mass="187009">MITKYLYSLLALGTLCRAWRASFSDATQCGTTTVTWSAATAESIGPPFVVRVAPFGLAPLILDVPTSAWSDSSRAGSYSFTVPWPEGTRFVSAMDDGFGFGTGGISGIQTVKSSSDSSCINSTITQPSQIFSIRSSFAQCSVVSMNWTEPATSQTRIAGLVPSGVAFQLDPPLTGSKSTTWDLNLEAGTAFVLIYSDGSGNNMTSQLLQSLDSTTTGCLASGSYPSATAPQTGVAEATATSSTTALPTGSSISESGSGNSRSNLGPILGAVFGTLALLGVLGLGVWAILRRRRRKRVTHQELAEGVDLDRKNTRETMVWTRTTRTTALAAQEVRLSYRLFFRTMEPTKVGASASDHSRKRAPQVVSRETADTRDSFHIYGTDTSASESIPGARSDVDDDPMFIQHEDAGTLIPPRTREVIELPPGYDQLPRPPPPPPPPAAPAPAPARVAHQPAGRAPISIRFLKRIYDSVTSTEVTSHPSDVRCDYCSFTFCFGYGYLWLFPPRFDPELVTVACDEYVPILRCTATDLAAWSCVCDPDEMAAVAHGIKRFGVLGKRRSNGPRCVSDRRLIVVTYTKFTWALGIAYVGAVRAKLPVYIYDRSSDQIKKSLALMDKLLDKEVSKGKMESTEAKEARDRVTIVGEEGLKGFRDLDMVVEAASENVALKLSLFKSLAQELRPDAILASNTSSISITKIAAAAIADGVSPSSEQGKQSAGRVVGLHFFNPVPVMKLVELISGLQTTPETLDRARSFTEACGKVVTVSKDVPGFVSNALLMPFINEAIMCLEKGVATRDDIDTTLKLGMNHPMGPLTLADFIGLDTCLAIQRVLYEGTGDSKYRPSILLERMVDAGWLGKKSGKGFYDYNQSMSQAVRAMDFLSSRYQTFLSNAQPATQTADSTIHRLADRLDPTVALPDRRAAVLSLKGLARDEKYKSEIGKSHLIAVLETLGLLCEVVPDEHGKVSKGDVGYRHTDMLLSKPEPLRKLFGLLGQTSFYIRFSSLQLLSQIVQNRAQAVQKHLIDYPDGLPAVIAILDEKREVIRNEALLLLQSLAHQNADIQKILAFSGAFEKLLDIVAAEGGVEGGVVVQDCLAVVDAMLRFNSSNQNYFRELSLPPRIPPLLLYPSPPPPLNVPAPQEFALQFWDAQKLANAGMLVGIISLLTGSKTKSVEPSLRPLEAAGIFRCLIELGLSSNAPAPLKTQALLALPSRPNLTVHITPYLPVPGSNGEEWDRLPEQEALGALVGVALDGEYGGVLAATEDDVDVGLGKEELELRWAAASHCVEPDLKRSNSSPRPCRIACAPPPLPPRDPAQPMVPLDPPTPGQHLLSALVDFPASGRIGRRVATKIQLACALLSSLVRGSEKAKGVARMVVPGENKPVAGADADADSDDSPRLVSVLIGNVHLALRERGQNNRRAWDRVIVSLLMVLSNWMWDSPSSVRDFFGEGGGLQVVGLACFTIELARADRAVVDGAYHSNNRATLYPILHSRIGADVFIARMARVREDERFKAVGPDSPVIPAGLGLEDEPQPEEDGEVVGGDVWLDWGFVEFWKGNAYTIQRAIAVDPDAAASNASMNEETAELIRSLKETIRAQAGELESLTEQLGKLTKERDELKGAQAQAGEVEKVKKQLEEERTENASKLEQMRKEREEERESHASQIAALTEKVAETTTELDKVRAQKADSEKEQEDLLVFLEELSSKRKKDKARMKEKGMDVSEDEDAEGDE</sequence>
<keyword evidence="7" id="KW-0732">Signal</keyword>
<evidence type="ECO:0000256" key="4">
    <source>
        <dbReference type="ARBA" id="ARBA00023054"/>
    </source>
</evidence>
<keyword evidence="6" id="KW-0812">Transmembrane</keyword>
<evidence type="ECO:0000313" key="12">
    <source>
        <dbReference type="EMBL" id="KAF8756769.1"/>
    </source>
</evidence>
<evidence type="ECO:0000259" key="9">
    <source>
        <dbReference type="Pfam" id="PF02737"/>
    </source>
</evidence>
<evidence type="ECO:0000256" key="5">
    <source>
        <dbReference type="SAM" id="MobiDB-lite"/>
    </source>
</evidence>
<feature type="transmembrane region" description="Helical" evidence="6">
    <location>
        <begin position="267"/>
        <end position="289"/>
    </location>
</feature>
<dbReference type="SUPFAM" id="SSF48371">
    <property type="entry name" value="ARM repeat"/>
    <property type="match status" value="1"/>
</dbReference>
<dbReference type="Proteomes" id="UP000614334">
    <property type="component" value="Unassembled WGS sequence"/>
</dbReference>
<feature type="region of interest" description="Disordered" evidence="5">
    <location>
        <begin position="1611"/>
        <end position="1725"/>
    </location>
</feature>
<dbReference type="GO" id="GO:0006888">
    <property type="term" value="P:endoplasmic reticulum to Golgi vesicle-mediated transport"/>
    <property type="evidence" value="ECO:0007669"/>
    <property type="project" value="TreeGrafter"/>
</dbReference>
<keyword evidence="4" id="KW-0175">Coiled coil</keyword>
<dbReference type="GO" id="GO:0000139">
    <property type="term" value="C:Golgi membrane"/>
    <property type="evidence" value="ECO:0007669"/>
    <property type="project" value="InterPro"/>
</dbReference>
<dbReference type="InterPro" id="IPR008927">
    <property type="entry name" value="6-PGluconate_DH-like_C_sf"/>
</dbReference>
<dbReference type="InterPro" id="IPR006955">
    <property type="entry name" value="Uso1_p115_C"/>
</dbReference>
<organism evidence="12 13">
    <name type="scientific">Rhizoctonia solani</name>
    <dbReference type="NCBI Taxonomy" id="456999"/>
    <lineage>
        <taxon>Eukaryota</taxon>
        <taxon>Fungi</taxon>
        <taxon>Dikarya</taxon>
        <taxon>Basidiomycota</taxon>
        <taxon>Agaricomycotina</taxon>
        <taxon>Agaricomycetes</taxon>
        <taxon>Cantharellales</taxon>
        <taxon>Ceratobasidiaceae</taxon>
        <taxon>Rhizoctonia</taxon>
    </lineage>
</organism>
<dbReference type="InterPro" id="IPR016024">
    <property type="entry name" value="ARM-type_fold"/>
</dbReference>